<gene>
    <name evidence="4" type="ORF">ATI61_107600</name>
</gene>
<feature type="transmembrane region" description="Helical" evidence="2">
    <location>
        <begin position="243"/>
        <end position="265"/>
    </location>
</feature>
<name>A0ABX9JZC9_9BACT</name>
<proteinExistence type="predicted"/>
<organism evidence="4 5">
    <name type="scientific">Archangium gephyra</name>
    <dbReference type="NCBI Taxonomy" id="48"/>
    <lineage>
        <taxon>Bacteria</taxon>
        <taxon>Pseudomonadati</taxon>
        <taxon>Myxococcota</taxon>
        <taxon>Myxococcia</taxon>
        <taxon>Myxococcales</taxon>
        <taxon>Cystobacterineae</taxon>
        <taxon>Archangiaceae</taxon>
        <taxon>Archangium</taxon>
    </lineage>
</organism>
<evidence type="ECO:0008006" key="6">
    <source>
        <dbReference type="Google" id="ProtNLM"/>
    </source>
</evidence>
<keyword evidence="2" id="KW-0812">Transmembrane</keyword>
<dbReference type="InterPro" id="IPR011990">
    <property type="entry name" value="TPR-like_helical_dom_sf"/>
</dbReference>
<comment type="caution">
    <text evidence="4">The sequence shown here is derived from an EMBL/GenBank/DDBJ whole genome shotgun (WGS) entry which is preliminary data.</text>
</comment>
<accession>A0ABX9JZC9</accession>
<keyword evidence="5" id="KW-1185">Reference proteome</keyword>
<keyword evidence="2" id="KW-1133">Transmembrane helix</keyword>
<evidence type="ECO:0000313" key="4">
    <source>
        <dbReference type="EMBL" id="REG29903.1"/>
    </source>
</evidence>
<keyword evidence="3" id="KW-0732">Signal</keyword>
<dbReference type="Proteomes" id="UP000256345">
    <property type="component" value="Unassembled WGS sequence"/>
</dbReference>
<evidence type="ECO:0000256" key="3">
    <source>
        <dbReference type="SAM" id="SignalP"/>
    </source>
</evidence>
<evidence type="ECO:0000256" key="1">
    <source>
        <dbReference type="SAM" id="MobiDB-lite"/>
    </source>
</evidence>
<feature type="transmembrane region" description="Helical" evidence="2">
    <location>
        <begin position="192"/>
        <end position="213"/>
    </location>
</feature>
<evidence type="ECO:0000256" key="2">
    <source>
        <dbReference type="SAM" id="Phobius"/>
    </source>
</evidence>
<reference evidence="4 5" key="1">
    <citation type="submission" date="2018-08" db="EMBL/GenBank/DDBJ databases">
        <title>Genomic Encyclopedia of Archaeal and Bacterial Type Strains, Phase II (KMG-II): from individual species to whole genera.</title>
        <authorList>
            <person name="Goeker M."/>
        </authorList>
    </citation>
    <scope>NUCLEOTIDE SEQUENCE [LARGE SCALE GENOMIC DNA]</scope>
    <source>
        <strain evidence="4 5">DSM 2261</strain>
    </source>
</reference>
<evidence type="ECO:0000313" key="5">
    <source>
        <dbReference type="Proteomes" id="UP000256345"/>
    </source>
</evidence>
<feature type="region of interest" description="Disordered" evidence="1">
    <location>
        <begin position="143"/>
        <end position="183"/>
    </location>
</feature>
<feature type="signal peptide" evidence="3">
    <location>
        <begin position="1"/>
        <end position="16"/>
    </location>
</feature>
<feature type="chain" id="PRO_5045777497" description="Tetratricopeptide repeat protein" evidence="3">
    <location>
        <begin position="17"/>
        <end position="282"/>
    </location>
</feature>
<dbReference type="SUPFAM" id="SSF48452">
    <property type="entry name" value="TPR-like"/>
    <property type="match status" value="1"/>
</dbReference>
<dbReference type="EMBL" id="QUMU01000007">
    <property type="protein sequence ID" value="REG29903.1"/>
    <property type="molecule type" value="Genomic_DNA"/>
</dbReference>
<protein>
    <recommendedName>
        <fullName evidence="6">Tetratricopeptide repeat protein</fullName>
    </recommendedName>
</protein>
<feature type="region of interest" description="Disordered" evidence="1">
    <location>
        <begin position="18"/>
        <end position="41"/>
    </location>
</feature>
<keyword evidence="2" id="KW-0472">Membrane</keyword>
<sequence>MLALCLSACLPAQALAAAPARKPPTRKTPSRKPPSSKAPAAREDFQSVFSAAVRFYESFEYEQSLAQLSRAKALAKGVEQEVPVALYEGVVLAELGQREESLAAFRTGLYLKPDAALPVKVAPKVERDFEDVRQSVQADLGLAGTSPQAPVATAPADRPVQSPGLTPSVESPPQAPAYVPSASTRTASGPRVLPLVFLGAGAVAGGAASLFGLQASLSIQSARDANYHDVRTFHLKSAGDQAFIANLLFGTASAAALGALATFLIPGSPSAPAPASTGGGSP</sequence>